<dbReference type="SUPFAM" id="SSF54373">
    <property type="entry name" value="FAD-linked reductases, C-terminal domain"/>
    <property type="match status" value="1"/>
</dbReference>
<evidence type="ECO:0000256" key="5">
    <source>
        <dbReference type="ARBA" id="ARBA00023002"/>
    </source>
</evidence>
<dbReference type="SUPFAM" id="SSF51971">
    <property type="entry name" value="Nucleotide-binding domain"/>
    <property type="match status" value="1"/>
</dbReference>
<keyword evidence="8" id="KW-1185">Reference proteome</keyword>
<keyword evidence="5" id="KW-0560">Oxidoreductase</keyword>
<dbReference type="PIRSF" id="PIRSF000189">
    <property type="entry name" value="D-aa_oxidase"/>
    <property type="match status" value="1"/>
</dbReference>
<dbReference type="PANTHER" id="PTHR11530:SF25">
    <property type="entry name" value="FAD DEPENDENT OXIDOREDUCTASE DOMAIN-CONTAINING PROTEIN"/>
    <property type="match status" value="1"/>
</dbReference>
<dbReference type="Pfam" id="PF01266">
    <property type="entry name" value="DAO"/>
    <property type="match status" value="1"/>
</dbReference>
<evidence type="ECO:0000259" key="6">
    <source>
        <dbReference type="Pfam" id="PF01266"/>
    </source>
</evidence>
<dbReference type="Gene3D" id="3.30.9.10">
    <property type="entry name" value="D-Amino Acid Oxidase, subunit A, domain 2"/>
    <property type="match status" value="1"/>
</dbReference>
<gene>
    <name evidence="7" type="ORF">V5O48_015289</name>
</gene>
<evidence type="ECO:0000256" key="2">
    <source>
        <dbReference type="ARBA" id="ARBA00006730"/>
    </source>
</evidence>
<evidence type="ECO:0000256" key="1">
    <source>
        <dbReference type="ARBA" id="ARBA00001974"/>
    </source>
</evidence>
<comment type="cofactor">
    <cofactor evidence="1">
        <name>FAD</name>
        <dbReference type="ChEBI" id="CHEBI:57692"/>
    </cofactor>
</comment>
<dbReference type="EMBL" id="JBAHYK010001801">
    <property type="protein sequence ID" value="KAL0566717.1"/>
    <property type="molecule type" value="Genomic_DNA"/>
</dbReference>
<protein>
    <recommendedName>
        <fullName evidence="6">FAD dependent oxidoreductase domain-containing protein</fullName>
    </recommendedName>
</protein>
<comment type="caution">
    <text evidence="7">The sequence shown here is derived from an EMBL/GenBank/DDBJ whole genome shotgun (WGS) entry which is preliminary data.</text>
</comment>
<evidence type="ECO:0000256" key="4">
    <source>
        <dbReference type="ARBA" id="ARBA00022827"/>
    </source>
</evidence>
<comment type="similarity">
    <text evidence="2">Belongs to the DAMOX/DASOX family.</text>
</comment>
<evidence type="ECO:0000256" key="3">
    <source>
        <dbReference type="ARBA" id="ARBA00022630"/>
    </source>
</evidence>
<dbReference type="InterPro" id="IPR006076">
    <property type="entry name" value="FAD-dep_OxRdtase"/>
</dbReference>
<evidence type="ECO:0000313" key="8">
    <source>
        <dbReference type="Proteomes" id="UP001465976"/>
    </source>
</evidence>
<feature type="domain" description="FAD dependent oxidoreductase" evidence="6">
    <location>
        <begin position="32"/>
        <end position="389"/>
    </location>
</feature>
<reference evidence="7 8" key="1">
    <citation type="submission" date="2024-02" db="EMBL/GenBank/DDBJ databases">
        <title>A draft genome for the cacao thread blight pathogen Marasmius crinis-equi.</title>
        <authorList>
            <person name="Cohen S.P."/>
            <person name="Baruah I.K."/>
            <person name="Amoako-Attah I."/>
            <person name="Bukari Y."/>
            <person name="Meinhardt L.W."/>
            <person name="Bailey B.A."/>
        </authorList>
    </citation>
    <scope>NUCLEOTIDE SEQUENCE [LARGE SCALE GENOMIC DNA]</scope>
    <source>
        <strain evidence="7 8">GH-76</strain>
    </source>
</reference>
<dbReference type="InterPro" id="IPR023209">
    <property type="entry name" value="DAO"/>
</dbReference>
<name>A0ABR3EUZ1_9AGAR</name>
<dbReference type="PANTHER" id="PTHR11530">
    <property type="entry name" value="D-AMINO ACID OXIDASE"/>
    <property type="match status" value="1"/>
</dbReference>
<dbReference type="Gene3D" id="3.40.50.720">
    <property type="entry name" value="NAD(P)-binding Rossmann-like Domain"/>
    <property type="match status" value="1"/>
</dbReference>
<proteinExistence type="inferred from homology"/>
<evidence type="ECO:0000313" key="7">
    <source>
        <dbReference type="EMBL" id="KAL0566717.1"/>
    </source>
</evidence>
<sequence>MYSSATPSLALWRDLTPLPQPLVKPQPHSKHVLIIGGGVIGLTTSWVLLDQGFKVTIISKEWASFGRRQRLASQVAGTVWEYPHTHDRNSKRWCMDAYRIWNDIAAHSSVPGVKMVFSSVCFLKDDQAQLDKMKEIRESGVAGFTRGQHLNTEHNIYNPYGTMDAYSFLAPTIDTDATMAWLMYLVKAKGAVLHTETIRGDLSSQELELRRKWGVDVIVNCTGIGSVETASDNTCYPSRGAFIHLINDGIDFPKVDSVLTIRSSGRRKERVVLVPRNDNTLLLGAVSEPDNWHLNLTLDSPVIQRMRARCELFLPFLRNARVNPSRPLSQGLRPSRQGSIRVERESVSFVENNTSDFRRGNTTQSRIIHSYGHGDDGWTLAFGCAGDVSEIVKEVLGRDEKGQIQSLPSSELPLHQPPLYSRM</sequence>
<accession>A0ABR3EUZ1</accession>
<keyword evidence="3" id="KW-0285">Flavoprotein</keyword>
<keyword evidence="4" id="KW-0274">FAD</keyword>
<dbReference type="Proteomes" id="UP001465976">
    <property type="component" value="Unassembled WGS sequence"/>
</dbReference>
<organism evidence="7 8">
    <name type="scientific">Marasmius crinis-equi</name>
    <dbReference type="NCBI Taxonomy" id="585013"/>
    <lineage>
        <taxon>Eukaryota</taxon>
        <taxon>Fungi</taxon>
        <taxon>Dikarya</taxon>
        <taxon>Basidiomycota</taxon>
        <taxon>Agaricomycotina</taxon>
        <taxon>Agaricomycetes</taxon>
        <taxon>Agaricomycetidae</taxon>
        <taxon>Agaricales</taxon>
        <taxon>Marasmiineae</taxon>
        <taxon>Marasmiaceae</taxon>
        <taxon>Marasmius</taxon>
    </lineage>
</organism>